<gene>
    <name evidence="6" type="ORF">ACFPFM_06115</name>
</gene>
<organism evidence="6 7">
    <name type="scientific">Saccharothrix xinjiangensis</name>
    <dbReference type="NCBI Taxonomy" id="204798"/>
    <lineage>
        <taxon>Bacteria</taxon>
        <taxon>Bacillati</taxon>
        <taxon>Actinomycetota</taxon>
        <taxon>Actinomycetes</taxon>
        <taxon>Pseudonocardiales</taxon>
        <taxon>Pseudonocardiaceae</taxon>
        <taxon>Saccharothrix</taxon>
    </lineage>
</organism>
<dbReference type="PROSITE" id="PS50977">
    <property type="entry name" value="HTH_TETR_2"/>
    <property type="match status" value="1"/>
</dbReference>
<evidence type="ECO:0000256" key="1">
    <source>
        <dbReference type="ARBA" id="ARBA00023015"/>
    </source>
</evidence>
<proteinExistence type="predicted"/>
<dbReference type="InterPro" id="IPR023772">
    <property type="entry name" value="DNA-bd_HTH_TetR-type_CS"/>
</dbReference>
<accession>A0ABV9XSG3</accession>
<comment type="caution">
    <text evidence="6">The sequence shown here is derived from an EMBL/GenBank/DDBJ whole genome shotgun (WGS) entry which is preliminary data.</text>
</comment>
<evidence type="ECO:0000256" key="3">
    <source>
        <dbReference type="ARBA" id="ARBA00023163"/>
    </source>
</evidence>
<dbReference type="Proteomes" id="UP001595833">
    <property type="component" value="Unassembled WGS sequence"/>
</dbReference>
<dbReference type="Gene3D" id="1.10.357.10">
    <property type="entry name" value="Tetracycline Repressor, domain 2"/>
    <property type="match status" value="1"/>
</dbReference>
<keyword evidence="2 4" id="KW-0238">DNA-binding</keyword>
<dbReference type="PANTHER" id="PTHR30055:SF234">
    <property type="entry name" value="HTH-TYPE TRANSCRIPTIONAL REGULATOR BETI"/>
    <property type="match status" value="1"/>
</dbReference>
<evidence type="ECO:0000313" key="6">
    <source>
        <dbReference type="EMBL" id="MFC5053333.1"/>
    </source>
</evidence>
<dbReference type="PANTHER" id="PTHR30055">
    <property type="entry name" value="HTH-TYPE TRANSCRIPTIONAL REGULATOR RUTR"/>
    <property type="match status" value="1"/>
</dbReference>
<evidence type="ECO:0000256" key="4">
    <source>
        <dbReference type="PROSITE-ProRule" id="PRU00335"/>
    </source>
</evidence>
<dbReference type="SUPFAM" id="SSF46689">
    <property type="entry name" value="Homeodomain-like"/>
    <property type="match status" value="1"/>
</dbReference>
<dbReference type="Pfam" id="PF00440">
    <property type="entry name" value="TetR_N"/>
    <property type="match status" value="1"/>
</dbReference>
<dbReference type="PROSITE" id="PS01081">
    <property type="entry name" value="HTH_TETR_1"/>
    <property type="match status" value="1"/>
</dbReference>
<evidence type="ECO:0000313" key="7">
    <source>
        <dbReference type="Proteomes" id="UP001595833"/>
    </source>
</evidence>
<keyword evidence="7" id="KW-1185">Reference proteome</keyword>
<name>A0ABV9XSG3_9PSEU</name>
<dbReference type="InterPro" id="IPR009057">
    <property type="entry name" value="Homeodomain-like_sf"/>
</dbReference>
<reference evidence="7" key="1">
    <citation type="journal article" date="2019" name="Int. J. Syst. Evol. Microbiol.">
        <title>The Global Catalogue of Microorganisms (GCM) 10K type strain sequencing project: providing services to taxonomists for standard genome sequencing and annotation.</title>
        <authorList>
            <consortium name="The Broad Institute Genomics Platform"/>
            <consortium name="The Broad Institute Genome Sequencing Center for Infectious Disease"/>
            <person name="Wu L."/>
            <person name="Ma J."/>
        </authorList>
    </citation>
    <scope>NUCLEOTIDE SEQUENCE [LARGE SCALE GENOMIC DNA]</scope>
    <source>
        <strain evidence="7">KCTC 12848</strain>
    </source>
</reference>
<dbReference type="InterPro" id="IPR001647">
    <property type="entry name" value="HTH_TetR"/>
</dbReference>
<dbReference type="PRINTS" id="PR00455">
    <property type="entry name" value="HTHTETR"/>
</dbReference>
<keyword evidence="3" id="KW-0804">Transcription</keyword>
<dbReference type="InterPro" id="IPR050109">
    <property type="entry name" value="HTH-type_TetR-like_transc_reg"/>
</dbReference>
<feature type="domain" description="HTH tetR-type" evidence="5">
    <location>
        <begin position="13"/>
        <end position="73"/>
    </location>
</feature>
<evidence type="ECO:0000256" key="2">
    <source>
        <dbReference type="ARBA" id="ARBA00023125"/>
    </source>
</evidence>
<feature type="DNA-binding region" description="H-T-H motif" evidence="4">
    <location>
        <begin position="36"/>
        <end position="55"/>
    </location>
</feature>
<protein>
    <submittedName>
        <fullName evidence="6">TetR/AcrR family transcriptional regulator</fullName>
    </submittedName>
</protein>
<dbReference type="EMBL" id="JBHSJB010000006">
    <property type="protein sequence ID" value="MFC5053333.1"/>
    <property type="molecule type" value="Genomic_DNA"/>
</dbReference>
<keyword evidence="1" id="KW-0805">Transcription regulation</keyword>
<sequence length="198" mass="22190">MPERPPLRQRKRQRAREQIVEAAYALFAERGFGDVTVADIAERAEVGRTTFFRYFGDKQEVAFSDEQRIVERLTELHRALPPVDDLAGALAQIREVVVLLCGELAADGEHYRAHERLVRENPELRDRAARKFHLLCEVFRDNMLARGAPREVAVLAPQLALACYRAGQELSDGDPAALTGAVDSAFAQVSESFRSEVT</sequence>
<evidence type="ECO:0000259" key="5">
    <source>
        <dbReference type="PROSITE" id="PS50977"/>
    </source>
</evidence>
<dbReference type="RefSeq" id="WP_344038441.1">
    <property type="nucleotide sequence ID" value="NZ_BAAAKE010000011.1"/>
</dbReference>